<keyword evidence="2" id="KW-0472">Membrane</keyword>
<sequence>MTAAGNRARTGSPPSPQVIRRRLARSGPNPQVIFVFCGDRTTLRCVGMPAWVWFAVAVVAIGAGVALLITDRSQRTSKNNRERRRWAALRGWQFAEADQVLPTRWERGALAQYGGATATDVVAGSTFTADGRRQVYVLDLEAGGRSAAVLAAIRCRRSVAATVELWLPDVPVPQDSGLDLLGPVGSRYAFVTDVAAARPLVTPDLVDATEDIGTDVTVVWLEGDWVLAAIDPAEAEPARLERLLRALGELADLVDPFDSDPNEEPGVAERTMEESEQA</sequence>
<dbReference type="Proteomes" id="UP001500729">
    <property type="component" value="Unassembled WGS sequence"/>
</dbReference>
<protein>
    <recommendedName>
        <fullName evidence="5">Secreted protein</fullName>
    </recommendedName>
</protein>
<evidence type="ECO:0000256" key="1">
    <source>
        <dbReference type="SAM" id="MobiDB-lite"/>
    </source>
</evidence>
<keyword evidence="2" id="KW-1133">Transmembrane helix</keyword>
<comment type="caution">
    <text evidence="3">The sequence shown here is derived from an EMBL/GenBank/DDBJ whole genome shotgun (WGS) entry which is preliminary data.</text>
</comment>
<accession>A0ABP3N2H4</accession>
<proteinExistence type="predicted"/>
<dbReference type="EMBL" id="BAAAGS010000020">
    <property type="protein sequence ID" value="GAA0531075.1"/>
    <property type="molecule type" value="Genomic_DNA"/>
</dbReference>
<evidence type="ECO:0000313" key="4">
    <source>
        <dbReference type="Proteomes" id="UP001500729"/>
    </source>
</evidence>
<name>A0ABP3N2H4_SACER</name>
<reference evidence="4" key="1">
    <citation type="journal article" date="2019" name="Int. J. Syst. Evol. Microbiol.">
        <title>The Global Catalogue of Microorganisms (GCM) 10K type strain sequencing project: providing services to taxonomists for standard genome sequencing and annotation.</title>
        <authorList>
            <consortium name="The Broad Institute Genomics Platform"/>
            <consortium name="The Broad Institute Genome Sequencing Center for Infectious Disease"/>
            <person name="Wu L."/>
            <person name="Ma J."/>
        </authorList>
    </citation>
    <scope>NUCLEOTIDE SEQUENCE [LARGE SCALE GENOMIC DNA]</scope>
    <source>
        <strain evidence="4">JCM 10303</strain>
    </source>
</reference>
<evidence type="ECO:0000313" key="3">
    <source>
        <dbReference type="EMBL" id="GAA0531075.1"/>
    </source>
</evidence>
<keyword evidence="4" id="KW-1185">Reference proteome</keyword>
<organism evidence="3 4">
    <name type="scientific">Saccharopolyspora erythraea</name>
    <name type="common">Streptomyces erythraeus</name>
    <dbReference type="NCBI Taxonomy" id="1836"/>
    <lineage>
        <taxon>Bacteria</taxon>
        <taxon>Bacillati</taxon>
        <taxon>Actinomycetota</taxon>
        <taxon>Actinomycetes</taxon>
        <taxon>Pseudonocardiales</taxon>
        <taxon>Pseudonocardiaceae</taxon>
        <taxon>Saccharopolyspora</taxon>
    </lineage>
</organism>
<gene>
    <name evidence="3" type="ORF">GCM10009533_32810</name>
</gene>
<feature type="transmembrane region" description="Helical" evidence="2">
    <location>
        <begin position="50"/>
        <end position="69"/>
    </location>
</feature>
<feature type="region of interest" description="Disordered" evidence="1">
    <location>
        <begin position="255"/>
        <end position="278"/>
    </location>
</feature>
<evidence type="ECO:0008006" key="5">
    <source>
        <dbReference type="Google" id="ProtNLM"/>
    </source>
</evidence>
<evidence type="ECO:0000256" key="2">
    <source>
        <dbReference type="SAM" id="Phobius"/>
    </source>
</evidence>
<keyword evidence="2" id="KW-0812">Transmembrane</keyword>